<keyword evidence="2" id="KW-0547">Nucleotide-binding</keyword>
<keyword evidence="6" id="KW-1185">Reference proteome</keyword>
<reference evidence="6" key="1">
    <citation type="submission" date="2016-10" db="EMBL/GenBank/DDBJ databases">
        <authorList>
            <person name="Varghese N."/>
            <person name="Submissions S."/>
        </authorList>
    </citation>
    <scope>NUCLEOTIDE SEQUENCE [LARGE SCALE GENOMIC DNA]</scope>
    <source>
        <strain evidence="6">DSM 13327</strain>
    </source>
</reference>
<dbReference type="Gene3D" id="3.40.50.300">
    <property type="entry name" value="P-loop containing nucleotide triphosphate hydrolases"/>
    <property type="match status" value="1"/>
</dbReference>
<name>A0A1I4PL82_9FIRM</name>
<evidence type="ECO:0000313" key="5">
    <source>
        <dbReference type="EMBL" id="SFM28582.1"/>
    </source>
</evidence>
<dbReference type="SMART" id="SM00382">
    <property type="entry name" value="AAA"/>
    <property type="match status" value="1"/>
</dbReference>
<dbReference type="InterPro" id="IPR027417">
    <property type="entry name" value="P-loop_NTPase"/>
</dbReference>
<dbReference type="NCBIfam" id="NF038214">
    <property type="entry name" value="IS21_help_AAA"/>
    <property type="match status" value="1"/>
</dbReference>
<dbReference type="CDD" id="cd00009">
    <property type="entry name" value="AAA"/>
    <property type="match status" value="1"/>
</dbReference>
<comment type="similarity">
    <text evidence="1">Belongs to the IS21/IS1162 putative ATP-binding protein family.</text>
</comment>
<dbReference type="PANTHER" id="PTHR30050:SF4">
    <property type="entry name" value="ATP-BINDING PROTEIN RV3427C IN INSERTION SEQUENCE-RELATED"/>
    <property type="match status" value="1"/>
</dbReference>
<dbReference type="EMBL" id="FOTS01000066">
    <property type="protein sequence ID" value="SFM28582.1"/>
    <property type="molecule type" value="Genomic_DNA"/>
</dbReference>
<dbReference type="InterPro" id="IPR002611">
    <property type="entry name" value="IstB_ATP-bd"/>
</dbReference>
<evidence type="ECO:0000256" key="3">
    <source>
        <dbReference type="ARBA" id="ARBA00022840"/>
    </source>
</evidence>
<dbReference type="GO" id="GO:0005524">
    <property type="term" value="F:ATP binding"/>
    <property type="evidence" value="ECO:0007669"/>
    <property type="project" value="UniProtKB-KW"/>
</dbReference>
<dbReference type="PIRSF" id="PIRSF003073">
    <property type="entry name" value="DNAC_TnpB_IstB"/>
    <property type="match status" value="1"/>
</dbReference>
<dbReference type="PANTHER" id="PTHR30050">
    <property type="entry name" value="CHROMOSOMAL REPLICATION INITIATOR PROTEIN DNAA"/>
    <property type="match status" value="1"/>
</dbReference>
<dbReference type="InterPro" id="IPR047661">
    <property type="entry name" value="IstB"/>
</dbReference>
<proteinExistence type="inferred from homology"/>
<feature type="domain" description="AAA+ ATPase" evidence="4">
    <location>
        <begin position="97"/>
        <end position="232"/>
    </location>
</feature>
<gene>
    <name evidence="5" type="ORF">SAMN04490355_106633</name>
</gene>
<protein>
    <submittedName>
        <fullName evidence="5">DNA replication protein DnaC</fullName>
    </submittedName>
</protein>
<keyword evidence="3" id="KW-0067">ATP-binding</keyword>
<dbReference type="InterPro" id="IPR028350">
    <property type="entry name" value="DNAC/IstB-like"/>
</dbReference>
<dbReference type="AlphaFoldDB" id="A0A1I4PL82"/>
<evidence type="ECO:0000256" key="1">
    <source>
        <dbReference type="ARBA" id="ARBA00008059"/>
    </source>
</evidence>
<dbReference type="Pfam" id="PF01695">
    <property type="entry name" value="IstB_IS21"/>
    <property type="match status" value="1"/>
</dbReference>
<evidence type="ECO:0000259" key="4">
    <source>
        <dbReference type="SMART" id="SM00382"/>
    </source>
</evidence>
<organism evidence="5 6">
    <name type="scientific">Pelosinus propionicus DSM 13327</name>
    <dbReference type="NCBI Taxonomy" id="1123291"/>
    <lineage>
        <taxon>Bacteria</taxon>
        <taxon>Bacillati</taxon>
        <taxon>Bacillota</taxon>
        <taxon>Negativicutes</taxon>
        <taxon>Selenomonadales</taxon>
        <taxon>Sporomusaceae</taxon>
        <taxon>Pelosinus</taxon>
    </lineage>
</organism>
<sequence>SAIYEGIKLYAKILKMPTFTQYQDVIRQLKPNMGLDEVLLELMKRECLSRQDNQLRRRIHTARFPVTKTLEELNMSCFENIKPTFIQQLSSCDFVKKRRNIIMIGPPGTGKTHLAISLGMKACACGYRVLFRTAATIANELCEAKDAYRLSKLETTIEKADLLILDELSYLSFNHHQSDLLFKVVSERSERASIIVTTNLEFSRWTEMFESETMVAALVDRLTFKSHLLDMNGSSYRMTNAVVND</sequence>
<accession>A0A1I4PL82</accession>
<dbReference type="SUPFAM" id="SSF52540">
    <property type="entry name" value="P-loop containing nucleoside triphosphate hydrolases"/>
    <property type="match status" value="1"/>
</dbReference>
<evidence type="ECO:0000313" key="6">
    <source>
        <dbReference type="Proteomes" id="UP000199520"/>
    </source>
</evidence>
<evidence type="ECO:0000256" key="2">
    <source>
        <dbReference type="ARBA" id="ARBA00022741"/>
    </source>
</evidence>
<feature type="non-terminal residue" evidence="5">
    <location>
        <position position="1"/>
    </location>
</feature>
<dbReference type="Proteomes" id="UP000199520">
    <property type="component" value="Unassembled WGS sequence"/>
</dbReference>
<dbReference type="STRING" id="1123291.SAMN04490355_106633"/>
<dbReference type="GO" id="GO:0006260">
    <property type="term" value="P:DNA replication"/>
    <property type="evidence" value="ECO:0007669"/>
    <property type="project" value="TreeGrafter"/>
</dbReference>
<dbReference type="InterPro" id="IPR003593">
    <property type="entry name" value="AAA+_ATPase"/>
</dbReference>